<keyword evidence="11" id="KW-1185">Reference proteome</keyword>
<reference evidence="10 11" key="1">
    <citation type="submission" date="2019-06" db="EMBL/GenBank/DDBJ databases">
        <title>Sequencing the genomes of 1000 actinobacteria strains.</title>
        <authorList>
            <person name="Klenk H.-P."/>
        </authorList>
    </citation>
    <scope>NUCLEOTIDE SEQUENCE [LARGE SCALE GENOMIC DNA]</scope>
    <source>
        <strain evidence="10 11">DSM 12335</strain>
    </source>
</reference>
<comment type="subcellular location">
    <subcellularLocation>
        <location evidence="1 7">Cell membrane</location>
        <topology evidence="1 7">Multi-pass membrane protein</topology>
    </subcellularLocation>
</comment>
<dbReference type="SUPFAM" id="SSF161098">
    <property type="entry name" value="MetI-like"/>
    <property type="match status" value="1"/>
</dbReference>
<sequence>MSSQVLFDAPGPKARVRHRIIAVLGILALLAVLYWVYGRMDQRNQWEADRWTPFLRWTTWDTYVLPGLFETLRAAALAIVISMVLALGLAMGRMSDIAPLRWAVGVFVEFFRAVPVLIMMIFTAFFLSRNDFTPTELNPLIATVTGLVLYNSAVLCEVIRNGVSSLPSGQREAGLSIGLTPSQTRRTILVPQALTAMLPTLVSQIIVITKDSALGYIILYPELLTMAGRQLGSKNGNILQAYIFVAVMFIVINYGISKIAEAVEARQRRKGRTAGPVGSSEVLDQPSTAGGPDLKANTQLGGGGG</sequence>
<evidence type="ECO:0000313" key="11">
    <source>
        <dbReference type="Proteomes" id="UP000319516"/>
    </source>
</evidence>
<evidence type="ECO:0000256" key="7">
    <source>
        <dbReference type="RuleBase" id="RU363032"/>
    </source>
</evidence>
<keyword evidence="6 7" id="KW-0472">Membrane</keyword>
<accession>A0A542YS57</accession>
<keyword evidence="5 7" id="KW-1133">Transmembrane helix</keyword>
<keyword evidence="2 7" id="KW-0813">Transport</keyword>
<evidence type="ECO:0000313" key="10">
    <source>
        <dbReference type="EMBL" id="TQL50929.1"/>
    </source>
</evidence>
<feature type="transmembrane region" description="Helical" evidence="7">
    <location>
        <begin position="102"/>
        <end position="127"/>
    </location>
</feature>
<proteinExistence type="inferred from homology"/>
<feature type="transmembrane region" description="Helical" evidence="7">
    <location>
        <begin position="72"/>
        <end position="90"/>
    </location>
</feature>
<feature type="region of interest" description="Disordered" evidence="8">
    <location>
        <begin position="271"/>
        <end position="305"/>
    </location>
</feature>
<keyword evidence="3" id="KW-1003">Cell membrane</keyword>
<dbReference type="InterPro" id="IPR035906">
    <property type="entry name" value="MetI-like_sf"/>
</dbReference>
<comment type="caution">
    <text evidence="10">The sequence shown here is derived from an EMBL/GenBank/DDBJ whole genome shotgun (WGS) entry which is preliminary data.</text>
</comment>
<evidence type="ECO:0000256" key="4">
    <source>
        <dbReference type="ARBA" id="ARBA00022692"/>
    </source>
</evidence>
<dbReference type="PANTHER" id="PTHR30614">
    <property type="entry name" value="MEMBRANE COMPONENT OF AMINO ACID ABC TRANSPORTER"/>
    <property type="match status" value="1"/>
</dbReference>
<dbReference type="Proteomes" id="UP000319516">
    <property type="component" value="Unassembled WGS sequence"/>
</dbReference>
<dbReference type="GO" id="GO:0043190">
    <property type="term" value="C:ATP-binding cassette (ABC) transporter complex"/>
    <property type="evidence" value="ECO:0007669"/>
    <property type="project" value="InterPro"/>
</dbReference>
<dbReference type="NCBIfam" id="TIGR01726">
    <property type="entry name" value="HEQRo_perm_3TM"/>
    <property type="match status" value="1"/>
</dbReference>
<evidence type="ECO:0000256" key="8">
    <source>
        <dbReference type="SAM" id="MobiDB-lite"/>
    </source>
</evidence>
<feature type="transmembrane region" description="Helical" evidence="7">
    <location>
        <begin position="20"/>
        <end position="37"/>
    </location>
</feature>
<dbReference type="RefSeq" id="WP_141784993.1">
    <property type="nucleotide sequence ID" value="NZ_BAAAIK010000002.1"/>
</dbReference>
<dbReference type="Gene3D" id="1.10.3720.10">
    <property type="entry name" value="MetI-like"/>
    <property type="match status" value="1"/>
</dbReference>
<feature type="transmembrane region" description="Helical" evidence="7">
    <location>
        <begin position="193"/>
        <end position="219"/>
    </location>
</feature>
<dbReference type="GO" id="GO:0006865">
    <property type="term" value="P:amino acid transport"/>
    <property type="evidence" value="ECO:0007669"/>
    <property type="project" value="TreeGrafter"/>
</dbReference>
<dbReference type="InterPro" id="IPR043429">
    <property type="entry name" value="ArtM/GltK/GlnP/TcyL/YhdX-like"/>
</dbReference>
<dbReference type="InterPro" id="IPR000515">
    <property type="entry name" value="MetI-like"/>
</dbReference>
<dbReference type="Pfam" id="PF00528">
    <property type="entry name" value="BPD_transp_1"/>
    <property type="match status" value="1"/>
</dbReference>
<dbReference type="InterPro" id="IPR010065">
    <property type="entry name" value="AA_ABC_transptr_permease_3TM"/>
</dbReference>
<dbReference type="GO" id="GO:0022857">
    <property type="term" value="F:transmembrane transporter activity"/>
    <property type="evidence" value="ECO:0007669"/>
    <property type="project" value="InterPro"/>
</dbReference>
<evidence type="ECO:0000256" key="5">
    <source>
        <dbReference type="ARBA" id="ARBA00022989"/>
    </source>
</evidence>
<comment type="similarity">
    <text evidence="7">Belongs to the binding-protein-dependent transport system permease family.</text>
</comment>
<evidence type="ECO:0000256" key="6">
    <source>
        <dbReference type="ARBA" id="ARBA00023136"/>
    </source>
</evidence>
<dbReference type="PROSITE" id="PS50928">
    <property type="entry name" value="ABC_TM1"/>
    <property type="match status" value="1"/>
</dbReference>
<dbReference type="OrthoDB" id="4543034at2"/>
<evidence type="ECO:0000259" key="9">
    <source>
        <dbReference type="PROSITE" id="PS50928"/>
    </source>
</evidence>
<name>A0A542YS57_9MICO</name>
<dbReference type="CDD" id="cd06261">
    <property type="entry name" value="TM_PBP2"/>
    <property type="match status" value="1"/>
</dbReference>
<keyword evidence="4 7" id="KW-0812">Transmembrane</keyword>
<protein>
    <submittedName>
        <fullName evidence="10">Amino acid ABC transporter membrane protein 2 (PAAT family)</fullName>
    </submittedName>
</protein>
<organism evidence="10 11">
    <name type="scientific">Ornithinicoccus hortensis</name>
    <dbReference type="NCBI Taxonomy" id="82346"/>
    <lineage>
        <taxon>Bacteria</taxon>
        <taxon>Bacillati</taxon>
        <taxon>Actinomycetota</taxon>
        <taxon>Actinomycetes</taxon>
        <taxon>Micrococcales</taxon>
        <taxon>Intrasporangiaceae</taxon>
        <taxon>Ornithinicoccus</taxon>
    </lineage>
</organism>
<evidence type="ECO:0000256" key="3">
    <source>
        <dbReference type="ARBA" id="ARBA00022475"/>
    </source>
</evidence>
<evidence type="ECO:0000256" key="1">
    <source>
        <dbReference type="ARBA" id="ARBA00004651"/>
    </source>
</evidence>
<dbReference type="PANTHER" id="PTHR30614:SF21">
    <property type="entry name" value="AMINO ACID ABC TRANSPORTER PERMEASE"/>
    <property type="match status" value="1"/>
</dbReference>
<feature type="transmembrane region" description="Helical" evidence="7">
    <location>
        <begin position="239"/>
        <end position="260"/>
    </location>
</feature>
<dbReference type="EMBL" id="VFOP01000001">
    <property type="protein sequence ID" value="TQL50929.1"/>
    <property type="molecule type" value="Genomic_DNA"/>
</dbReference>
<feature type="transmembrane region" description="Helical" evidence="7">
    <location>
        <begin position="139"/>
        <end position="159"/>
    </location>
</feature>
<gene>
    <name evidence="10" type="ORF">FB467_2050</name>
</gene>
<evidence type="ECO:0000256" key="2">
    <source>
        <dbReference type="ARBA" id="ARBA00022448"/>
    </source>
</evidence>
<dbReference type="AlphaFoldDB" id="A0A542YS57"/>
<feature type="domain" description="ABC transmembrane type-1" evidence="9">
    <location>
        <begin position="68"/>
        <end position="260"/>
    </location>
</feature>